<dbReference type="InterPro" id="IPR023210">
    <property type="entry name" value="NADP_OxRdtase_dom"/>
</dbReference>
<dbReference type="Pfam" id="PF00248">
    <property type="entry name" value="Aldo_ket_red"/>
    <property type="match status" value="1"/>
</dbReference>
<dbReference type="SUPFAM" id="SSF51430">
    <property type="entry name" value="NAD(P)-linked oxidoreductase"/>
    <property type="match status" value="1"/>
</dbReference>
<keyword evidence="3" id="KW-1185">Reference proteome</keyword>
<dbReference type="InterPro" id="IPR036812">
    <property type="entry name" value="NAD(P)_OxRdtase_dom_sf"/>
</dbReference>
<organism evidence="2 3">
    <name type="scientific">Salipaludibacillus keqinensis</name>
    <dbReference type="NCBI Taxonomy" id="2045207"/>
    <lineage>
        <taxon>Bacteria</taxon>
        <taxon>Bacillati</taxon>
        <taxon>Bacillota</taxon>
        <taxon>Bacilli</taxon>
        <taxon>Bacillales</taxon>
        <taxon>Bacillaceae</taxon>
    </lineage>
</organism>
<evidence type="ECO:0000313" key="3">
    <source>
        <dbReference type="Proteomes" id="UP000248214"/>
    </source>
</evidence>
<name>A0A323TK66_9BACI</name>
<dbReference type="GO" id="GO:0016491">
    <property type="term" value="F:oxidoreductase activity"/>
    <property type="evidence" value="ECO:0007669"/>
    <property type="project" value="InterPro"/>
</dbReference>
<comment type="caution">
    <text evidence="2">The sequence shown here is derived from an EMBL/GenBank/DDBJ whole genome shotgun (WGS) entry which is preliminary data.</text>
</comment>
<dbReference type="InterPro" id="IPR020471">
    <property type="entry name" value="AKR"/>
</dbReference>
<dbReference type="OrthoDB" id="9773828at2"/>
<accession>A0A323TK66</accession>
<dbReference type="AlphaFoldDB" id="A0A323TK66"/>
<dbReference type="Gene3D" id="3.20.20.100">
    <property type="entry name" value="NADP-dependent oxidoreductase domain"/>
    <property type="match status" value="1"/>
</dbReference>
<feature type="domain" description="NADP-dependent oxidoreductase" evidence="1">
    <location>
        <begin position="16"/>
        <end position="315"/>
    </location>
</feature>
<evidence type="ECO:0000313" key="2">
    <source>
        <dbReference type="EMBL" id="PYZ94047.1"/>
    </source>
</evidence>
<dbReference type="PRINTS" id="PR00069">
    <property type="entry name" value="ALDKETRDTASE"/>
</dbReference>
<dbReference type="RefSeq" id="WP_110607682.1">
    <property type="nucleotide sequence ID" value="NZ_PDOD01000001.1"/>
</dbReference>
<dbReference type="PANTHER" id="PTHR43312:SF1">
    <property type="entry name" value="NADP-DEPENDENT OXIDOREDUCTASE DOMAIN-CONTAINING PROTEIN"/>
    <property type="match status" value="1"/>
</dbReference>
<dbReference type="Proteomes" id="UP000248214">
    <property type="component" value="Unassembled WGS sequence"/>
</dbReference>
<evidence type="ECO:0000259" key="1">
    <source>
        <dbReference type="Pfam" id="PF00248"/>
    </source>
</evidence>
<dbReference type="PANTHER" id="PTHR43312">
    <property type="entry name" value="D-THREO-ALDOSE 1-DEHYDROGENASE"/>
    <property type="match status" value="1"/>
</dbReference>
<dbReference type="CDD" id="cd19086">
    <property type="entry name" value="AKR_AKR11C1"/>
    <property type="match status" value="1"/>
</dbReference>
<dbReference type="InterPro" id="IPR053135">
    <property type="entry name" value="AKR2_Oxidoreductase"/>
</dbReference>
<proteinExistence type="predicted"/>
<protein>
    <submittedName>
        <fullName evidence="2">Aldo/keto reductase</fullName>
    </submittedName>
</protein>
<dbReference type="EMBL" id="PDOD01000001">
    <property type="protein sequence ID" value="PYZ94047.1"/>
    <property type="molecule type" value="Genomic_DNA"/>
</dbReference>
<gene>
    <name evidence="2" type="ORF">CR194_00445</name>
</gene>
<reference evidence="2 3" key="1">
    <citation type="submission" date="2017-10" db="EMBL/GenBank/DDBJ databases">
        <title>Bacillus sp. nov., a halophilic bacterium isolated from a Keqin Lake.</title>
        <authorList>
            <person name="Wang H."/>
        </authorList>
    </citation>
    <scope>NUCLEOTIDE SEQUENCE [LARGE SCALE GENOMIC DNA]</scope>
    <source>
        <strain evidence="2 3">KQ-12</strain>
    </source>
</reference>
<sequence length="327" mass="36850">MNYRRLGNTDLKISEVSFGTWAIGGSWGKTNDKDALAGLEHAIDHGVNFFDTADVYGDGHSEELLAKATKGKEDDIYLASKFCRAGDIHDPNTYSEESVREYLESTLRRLNRERLDLYQIHCPPIEILKDGKVFEVLDKMQAEGKIRYYGVSVETVEEGLLSMENENVRALQVIFNLFRQKPEAELFPAAIDRGVGILARVPLASGLLTGKFAKTHTFEDDDHRKFNSDGQQFNVGETFGGLPFEKGVELSNEVSWIAEGRGKMSQGALKWILQHDAISSVIPGFRNVKQIKDNLKAIEVKKFSQKELNCLKAFYDEEVHDHIRGAY</sequence>